<dbReference type="WBParaSite" id="HCON_00022440-00001">
    <property type="protein sequence ID" value="HCON_00022440-00001"/>
    <property type="gene ID" value="HCON_00022440"/>
</dbReference>
<evidence type="ECO:0000313" key="3">
    <source>
        <dbReference type="WBParaSite" id="HCON_00022440-00001"/>
    </source>
</evidence>
<dbReference type="OrthoDB" id="5896738at2759"/>
<keyword evidence="2" id="KW-1185">Reference proteome</keyword>
<evidence type="ECO:0000313" key="2">
    <source>
        <dbReference type="Proteomes" id="UP000025227"/>
    </source>
</evidence>
<keyword evidence="1" id="KW-0175">Coiled coil</keyword>
<proteinExistence type="predicted"/>
<dbReference type="Proteomes" id="UP000025227">
    <property type="component" value="Unplaced"/>
</dbReference>
<sequence length="215" mass="24330">MRWNTSSKCLRNEQKMSLTPIYLWDFAPLPAYEGEETDSEPDANSEGVYSDEEEEKICGVCGGRTKHRDIVQNITVCTKVCQRNTIEEGETLAQVLGELEGLQQTREMLRKKSAELTHLWTPTICAQCPSRLAEISMLQSHWQATVAWGEKLKERVAVAKEESAPAINQGVAEISLTFSLHHYIADDDRMDSPPMIFHDDEPGLAHPKHRTLNHE</sequence>
<evidence type="ECO:0000256" key="1">
    <source>
        <dbReference type="SAM" id="Coils"/>
    </source>
</evidence>
<organism evidence="2 3">
    <name type="scientific">Haemonchus contortus</name>
    <name type="common">Barber pole worm</name>
    <dbReference type="NCBI Taxonomy" id="6289"/>
    <lineage>
        <taxon>Eukaryota</taxon>
        <taxon>Metazoa</taxon>
        <taxon>Ecdysozoa</taxon>
        <taxon>Nematoda</taxon>
        <taxon>Chromadorea</taxon>
        <taxon>Rhabditida</taxon>
        <taxon>Rhabditina</taxon>
        <taxon>Rhabditomorpha</taxon>
        <taxon>Strongyloidea</taxon>
        <taxon>Trichostrongylidae</taxon>
        <taxon>Haemonchus</taxon>
    </lineage>
</organism>
<name>A0A7I4XYX1_HAECO</name>
<dbReference type="AlphaFoldDB" id="A0A7I4XYX1"/>
<feature type="coiled-coil region" evidence="1">
    <location>
        <begin position="92"/>
        <end position="119"/>
    </location>
</feature>
<accession>A0A7I4XYX1</accession>
<protein>
    <submittedName>
        <fullName evidence="3">Zf-AD domain-containing protein</fullName>
    </submittedName>
</protein>
<reference evidence="3" key="1">
    <citation type="submission" date="2020-12" db="UniProtKB">
        <authorList>
            <consortium name="WormBaseParasite"/>
        </authorList>
    </citation>
    <scope>IDENTIFICATION</scope>
    <source>
        <strain evidence="3">MHco3</strain>
    </source>
</reference>